<name>A0A420ZAS1_UNCK3</name>
<gene>
    <name evidence="1" type="ORF">DRH29_05940</name>
</gene>
<dbReference type="Proteomes" id="UP000281261">
    <property type="component" value="Unassembled WGS sequence"/>
</dbReference>
<dbReference type="EMBL" id="QMNG01000131">
    <property type="protein sequence ID" value="RLC35682.1"/>
    <property type="molecule type" value="Genomic_DNA"/>
</dbReference>
<accession>A0A420ZAS1</accession>
<proteinExistence type="predicted"/>
<sequence length="65" mass="6972">MATADIKRVIKLGGSLAIILPSHWAKGKVKPGQEMVVIANSELRIFPVHEGGGQARHEAEGKSKQ</sequence>
<dbReference type="AlphaFoldDB" id="A0A420ZAS1"/>
<evidence type="ECO:0008006" key="3">
    <source>
        <dbReference type="Google" id="ProtNLM"/>
    </source>
</evidence>
<protein>
    <recommendedName>
        <fullName evidence="3">SpoVT-AbrB domain-containing protein</fullName>
    </recommendedName>
</protein>
<evidence type="ECO:0000313" key="1">
    <source>
        <dbReference type="EMBL" id="RLC35682.1"/>
    </source>
</evidence>
<organism evidence="1 2">
    <name type="scientific">candidate division Kazan bacterium</name>
    <dbReference type="NCBI Taxonomy" id="2202143"/>
    <lineage>
        <taxon>Bacteria</taxon>
        <taxon>Bacteria division Kazan-3B-28</taxon>
    </lineage>
</organism>
<reference evidence="1 2" key="1">
    <citation type="submission" date="2018-06" db="EMBL/GenBank/DDBJ databases">
        <title>Extensive metabolic versatility and redundancy in microbially diverse, dynamic hydrothermal sediments.</title>
        <authorList>
            <person name="Dombrowski N."/>
            <person name="Teske A."/>
            <person name="Baker B.J."/>
        </authorList>
    </citation>
    <scope>NUCLEOTIDE SEQUENCE [LARGE SCALE GENOMIC DNA]</scope>
    <source>
        <strain evidence="1">B79_G16</strain>
    </source>
</reference>
<evidence type="ECO:0000313" key="2">
    <source>
        <dbReference type="Proteomes" id="UP000281261"/>
    </source>
</evidence>
<comment type="caution">
    <text evidence="1">The sequence shown here is derived from an EMBL/GenBank/DDBJ whole genome shotgun (WGS) entry which is preliminary data.</text>
</comment>